<dbReference type="PANTHER" id="PTHR12899">
    <property type="entry name" value="39S RIBOSOMAL PROTEIN L18, MITOCHONDRIAL"/>
    <property type="match status" value="1"/>
</dbReference>
<dbReference type="RefSeq" id="WP_125486497.1">
    <property type="nucleotide sequence ID" value="NZ_RSDW01000001.1"/>
</dbReference>
<dbReference type="EMBL" id="RSDW01000001">
    <property type="protein sequence ID" value="RSL18091.1"/>
    <property type="molecule type" value="Genomic_DNA"/>
</dbReference>
<dbReference type="NCBIfam" id="TIGR00060">
    <property type="entry name" value="L18_bact"/>
    <property type="match status" value="1"/>
</dbReference>
<dbReference type="Gene3D" id="3.30.420.100">
    <property type="match status" value="1"/>
</dbReference>
<protein>
    <recommendedName>
        <fullName evidence="6 7">Large ribosomal subunit protein uL18</fullName>
    </recommendedName>
</protein>
<gene>
    <name evidence="7" type="primary">rplR</name>
    <name evidence="8" type="ORF">EDE15_3647</name>
</gene>
<evidence type="ECO:0000256" key="2">
    <source>
        <dbReference type="ARBA" id="ARBA00022730"/>
    </source>
</evidence>
<comment type="function">
    <text evidence="7">This is one of the proteins that bind and probably mediate the attachment of the 5S RNA into the large ribosomal subunit, where it forms part of the central protuberance.</text>
</comment>
<organism evidence="8 9">
    <name type="scientific">Edaphobacter aggregans</name>
    <dbReference type="NCBI Taxonomy" id="570835"/>
    <lineage>
        <taxon>Bacteria</taxon>
        <taxon>Pseudomonadati</taxon>
        <taxon>Acidobacteriota</taxon>
        <taxon>Terriglobia</taxon>
        <taxon>Terriglobales</taxon>
        <taxon>Acidobacteriaceae</taxon>
        <taxon>Edaphobacter</taxon>
    </lineage>
</organism>
<proteinExistence type="inferred from homology"/>
<keyword evidence="5 7" id="KW-0687">Ribonucleoprotein</keyword>
<evidence type="ECO:0000256" key="1">
    <source>
        <dbReference type="ARBA" id="ARBA00007116"/>
    </source>
</evidence>
<evidence type="ECO:0000313" key="8">
    <source>
        <dbReference type="EMBL" id="RSL18091.1"/>
    </source>
</evidence>
<dbReference type="GO" id="GO:0006412">
    <property type="term" value="P:translation"/>
    <property type="evidence" value="ECO:0007669"/>
    <property type="project" value="UniProtKB-UniRule"/>
</dbReference>
<accession>A0A428MMA8</accession>
<evidence type="ECO:0000256" key="7">
    <source>
        <dbReference type="HAMAP-Rule" id="MF_01337"/>
    </source>
</evidence>
<dbReference type="SUPFAM" id="SSF53137">
    <property type="entry name" value="Translational machinery components"/>
    <property type="match status" value="1"/>
</dbReference>
<dbReference type="Pfam" id="PF00861">
    <property type="entry name" value="Ribosomal_L18p"/>
    <property type="match status" value="1"/>
</dbReference>
<dbReference type="AlphaFoldDB" id="A0A428MMA8"/>
<dbReference type="OrthoDB" id="9810939at2"/>
<comment type="caution">
    <text evidence="8">The sequence shown here is derived from an EMBL/GenBank/DDBJ whole genome shotgun (WGS) entry which is preliminary data.</text>
</comment>
<dbReference type="CDD" id="cd00432">
    <property type="entry name" value="Ribosomal_L18_L5e"/>
    <property type="match status" value="1"/>
</dbReference>
<dbReference type="GO" id="GO:0008097">
    <property type="term" value="F:5S rRNA binding"/>
    <property type="evidence" value="ECO:0007669"/>
    <property type="project" value="TreeGrafter"/>
</dbReference>
<dbReference type="InterPro" id="IPR057268">
    <property type="entry name" value="Ribosomal_L18"/>
</dbReference>
<comment type="similarity">
    <text evidence="1 7">Belongs to the universal ribosomal protein uL18 family.</text>
</comment>
<dbReference type="FunFam" id="3.30.420.100:FF:000001">
    <property type="entry name" value="50S ribosomal protein L18"/>
    <property type="match status" value="1"/>
</dbReference>
<evidence type="ECO:0000256" key="5">
    <source>
        <dbReference type="ARBA" id="ARBA00023274"/>
    </source>
</evidence>
<keyword evidence="3 7" id="KW-0694">RNA-binding</keyword>
<evidence type="ECO:0000256" key="3">
    <source>
        <dbReference type="ARBA" id="ARBA00022884"/>
    </source>
</evidence>
<name>A0A428MMA8_9BACT</name>
<evidence type="ECO:0000256" key="4">
    <source>
        <dbReference type="ARBA" id="ARBA00022980"/>
    </source>
</evidence>
<dbReference type="HAMAP" id="MF_01337_B">
    <property type="entry name" value="Ribosomal_uL18_B"/>
    <property type="match status" value="1"/>
</dbReference>
<reference evidence="8 9" key="1">
    <citation type="submission" date="2018-12" db="EMBL/GenBank/DDBJ databases">
        <title>Sequencing of bacterial isolates from soil warming experiment in Harvard Forest, Massachusetts, USA.</title>
        <authorList>
            <person name="Deangelis K."/>
        </authorList>
    </citation>
    <scope>NUCLEOTIDE SEQUENCE [LARGE SCALE GENOMIC DNA]</scope>
    <source>
        <strain evidence="8 9">EB153</strain>
    </source>
</reference>
<dbReference type="GO" id="GO:0003735">
    <property type="term" value="F:structural constituent of ribosome"/>
    <property type="evidence" value="ECO:0007669"/>
    <property type="project" value="InterPro"/>
</dbReference>
<keyword evidence="9" id="KW-1185">Reference proteome</keyword>
<evidence type="ECO:0000313" key="9">
    <source>
        <dbReference type="Proteomes" id="UP000269669"/>
    </source>
</evidence>
<keyword evidence="4 7" id="KW-0689">Ribosomal protein</keyword>
<evidence type="ECO:0000256" key="6">
    <source>
        <dbReference type="ARBA" id="ARBA00035197"/>
    </source>
</evidence>
<dbReference type="GO" id="GO:0022625">
    <property type="term" value="C:cytosolic large ribosomal subunit"/>
    <property type="evidence" value="ECO:0007669"/>
    <property type="project" value="TreeGrafter"/>
</dbReference>
<comment type="subunit">
    <text evidence="7">Part of the 50S ribosomal subunit; part of the 5S rRNA/L5/L18/L25 subcomplex. Contacts the 5S and 23S rRNAs.</text>
</comment>
<dbReference type="InterPro" id="IPR005484">
    <property type="entry name" value="Ribosomal_uL18_bac/plant/anim"/>
</dbReference>
<dbReference type="PANTHER" id="PTHR12899:SF3">
    <property type="entry name" value="LARGE RIBOSOMAL SUBUNIT PROTEIN UL18M"/>
    <property type="match status" value="1"/>
</dbReference>
<sequence length="121" mass="13421">MISPRQRNVIRKRVHTRIREKMSGTAERPRLNVYRSLNHIYTQLIDDLNGVTIASASSLGKKGEDKNYGGNVAAAAEVGKLIAQRAQEKGIKKIVFDRGGYLYHGRIKALADAAREAGLDF</sequence>
<keyword evidence="2 7" id="KW-0699">rRNA-binding</keyword>
<dbReference type="Proteomes" id="UP000269669">
    <property type="component" value="Unassembled WGS sequence"/>
</dbReference>
<dbReference type="InterPro" id="IPR004389">
    <property type="entry name" value="Ribosomal_uL18_bac-type"/>
</dbReference>